<dbReference type="AlphaFoldDB" id="A0AAV2N6G0"/>
<keyword evidence="2" id="KW-1185">Reference proteome</keyword>
<proteinExistence type="predicted"/>
<name>A0AAV2N6G0_9HYME</name>
<organism evidence="1 2">
    <name type="scientific">Lasius platythorax</name>
    <dbReference type="NCBI Taxonomy" id="488582"/>
    <lineage>
        <taxon>Eukaryota</taxon>
        <taxon>Metazoa</taxon>
        <taxon>Ecdysozoa</taxon>
        <taxon>Arthropoda</taxon>
        <taxon>Hexapoda</taxon>
        <taxon>Insecta</taxon>
        <taxon>Pterygota</taxon>
        <taxon>Neoptera</taxon>
        <taxon>Endopterygota</taxon>
        <taxon>Hymenoptera</taxon>
        <taxon>Apocrita</taxon>
        <taxon>Aculeata</taxon>
        <taxon>Formicoidea</taxon>
        <taxon>Formicidae</taxon>
        <taxon>Formicinae</taxon>
        <taxon>Lasius</taxon>
        <taxon>Lasius</taxon>
    </lineage>
</organism>
<accession>A0AAV2N6G0</accession>
<evidence type="ECO:0000313" key="1">
    <source>
        <dbReference type="EMBL" id="CAL1675652.1"/>
    </source>
</evidence>
<reference evidence="1" key="1">
    <citation type="submission" date="2024-04" db="EMBL/GenBank/DDBJ databases">
        <authorList>
            <consortium name="Molecular Ecology Group"/>
        </authorList>
    </citation>
    <scope>NUCLEOTIDE SEQUENCE</scope>
</reference>
<dbReference type="Proteomes" id="UP001497644">
    <property type="component" value="Chromosome 11"/>
</dbReference>
<evidence type="ECO:0000313" key="2">
    <source>
        <dbReference type="Proteomes" id="UP001497644"/>
    </source>
</evidence>
<sequence>MGNDTAGPCFLFVKRQAQRRCPVVFGAEGSPGTSQNDNLLANARLFSCGSAFCNPPRREMGLLPPSVPFVPITQL</sequence>
<protein>
    <submittedName>
        <fullName evidence="1">Uncharacterized protein</fullName>
    </submittedName>
</protein>
<dbReference type="EMBL" id="OZ034834">
    <property type="protein sequence ID" value="CAL1675652.1"/>
    <property type="molecule type" value="Genomic_DNA"/>
</dbReference>
<gene>
    <name evidence="1" type="ORF">LPLAT_LOCUS1980</name>
</gene>